<reference evidence="2" key="1">
    <citation type="journal article" date="2019" name="Int. J. Syst. Evol. Microbiol.">
        <title>The Global Catalogue of Microorganisms (GCM) 10K type strain sequencing project: providing services to taxonomists for standard genome sequencing and annotation.</title>
        <authorList>
            <consortium name="The Broad Institute Genomics Platform"/>
            <consortium name="The Broad Institute Genome Sequencing Center for Infectious Disease"/>
            <person name="Wu L."/>
            <person name="Ma J."/>
        </authorList>
    </citation>
    <scope>NUCLEOTIDE SEQUENCE [LARGE SCALE GENOMIC DNA]</scope>
    <source>
        <strain evidence="2">CGMCC 1.12478</strain>
    </source>
</reference>
<protein>
    <submittedName>
        <fullName evidence="1">Uncharacterized protein</fullName>
    </submittedName>
</protein>
<name>A0ABQ1LG34_9RHOB</name>
<gene>
    <name evidence="1" type="ORF">GCM10011363_45830</name>
</gene>
<evidence type="ECO:0000313" key="2">
    <source>
        <dbReference type="Proteomes" id="UP000645462"/>
    </source>
</evidence>
<keyword evidence="2" id="KW-1185">Reference proteome</keyword>
<dbReference type="EMBL" id="BMFC01000034">
    <property type="protein sequence ID" value="GGC24170.1"/>
    <property type="molecule type" value="Genomic_DNA"/>
</dbReference>
<dbReference type="Proteomes" id="UP000645462">
    <property type="component" value="Unassembled WGS sequence"/>
</dbReference>
<proteinExistence type="predicted"/>
<accession>A0ABQ1LG34</accession>
<evidence type="ECO:0000313" key="1">
    <source>
        <dbReference type="EMBL" id="GGC24170.1"/>
    </source>
</evidence>
<comment type="caution">
    <text evidence="1">The sequence shown here is derived from an EMBL/GenBank/DDBJ whole genome shotgun (WGS) entry which is preliminary data.</text>
</comment>
<sequence length="391" mass="43623">MLFANIHAKLKDRQIAPSSLPERDPFPYLTAFSILCRIESVPLMVLRFEGTDFSKRYPKSKMPADAATHFRGDLSLYRNWRRLILDAQLIAEPGLVDSDPWDTIIRVARICRGAAFSSRIHHVSSRLPTGTSPIAVKRLRAIEIDSNLSGQNKASFRQGLGALDALQVEGLAQRTGLLPERKVGTLPKPSDHRTRYPLAPRLTRVWEKMPAAVKPALVFAWRMAVLGEVFDLEDDPGILQFMSEGRARALTALRPENFGINRPSQDTYAIYLQQLGQFCLSIGGSGLPDRASAVDQEWVILRALAKQLKIFSPARVGNISAVSTPARRDGLAPRDLTPAWFSNKRASLAAEKRRAFESGCFVIDEMAEVYGQSIDVLPPNRTGLSRQRRQR</sequence>
<organism evidence="1 2">
    <name type="scientific">Marivita lacus</name>
    <dbReference type="NCBI Taxonomy" id="1323742"/>
    <lineage>
        <taxon>Bacteria</taxon>
        <taxon>Pseudomonadati</taxon>
        <taxon>Pseudomonadota</taxon>
        <taxon>Alphaproteobacteria</taxon>
        <taxon>Rhodobacterales</taxon>
        <taxon>Roseobacteraceae</taxon>
        <taxon>Marivita</taxon>
    </lineage>
</organism>